<keyword evidence="3 6" id="KW-0805">Transcription regulation</keyword>
<dbReference type="InterPro" id="IPR009718">
    <property type="entry name" value="Rex_DNA-bd_C_dom"/>
</dbReference>
<dbReference type="SUPFAM" id="SSF46785">
    <property type="entry name" value="Winged helix' DNA-binding domain"/>
    <property type="match status" value="1"/>
</dbReference>
<keyword evidence="2 6" id="KW-0678">Repressor</keyword>
<comment type="similarity">
    <text evidence="6">Belongs to the transcriptional regulatory Rex family.</text>
</comment>
<dbReference type="NCBIfam" id="NF003994">
    <property type="entry name" value="PRK05472.2-3"/>
    <property type="match status" value="1"/>
</dbReference>
<feature type="binding site" evidence="6">
    <location>
        <begin position="99"/>
        <end position="104"/>
    </location>
    <ligand>
        <name>NAD(+)</name>
        <dbReference type="ChEBI" id="CHEBI:57540"/>
    </ligand>
</feature>
<evidence type="ECO:0000256" key="4">
    <source>
        <dbReference type="ARBA" id="ARBA00023125"/>
    </source>
</evidence>
<dbReference type="Gene3D" id="3.40.50.720">
    <property type="entry name" value="NAD(P)-binding Rossmann-like Domain"/>
    <property type="match status" value="1"/>
</dbReference>
<evidence type="ECO:0000313" key="9">
    <source>
        <dbReference type="Proteomes" id="UP000245462"/>
    </source>
</evidence>
<dbReference type="OrthoDB" id="9784760at2"/>
<sequence length="218" mass="23598">MKTTANESSASSPRVPEPTLRRLPWYLSYVQLLHADGCESVSSTRIAQAVGVDPSLVAKDLSYVSVDGRTRVGYRVADMVAVLNNFLGFTHLHRACLFGVGSLGAALLQDSGLIHFGLEIVAGFDVDTERVNTNINGIPVYHNSQAADICAREQVEIGILAVPIRSAQSVADEMIAAGIKAIWNFTPWRISAPEGVVVQNTSMYAHLAVMFNRMKSLP</sequence>
<dbReference type="Proteomes" id="UP000245462">
    <property type="component" value="Unassembled WGS sequence"/>
</dbReference>
<keyword evidence="9" id="KW-1185">Reference proteome</keyword>
<dbReference type="PANTHER" id="PTHR35786">
    <property type="entry name" value="REDOX-SENSING TRANSCRIPTIONAL REPRESSOR REX"/>
    <property type="match status" value="1"/>
</dbReference>
<evidence type="ECO:0000256" key="2">
    <source>
        <dbReference type="ARBA" id="ARBA00022491"/>
    </source>
</evidence>
<keyword evidence="4 6" id="KW-0238">DNA-binding</keyword>
<evidence type="ECO:0000256" key="5">
    <source>
        <dbReference type="ARBA" id="ARBA00023163"/>
    </source>
</evidence>
<dbReference type="GO" id="GO:0005737">
    <property type="term" value="C:cytoplasm"/>
    <property type="evidence" value="ECO:0007669"/>
    <property type="project" value="UniProtKB-SubCell"/>
</dbReference>
<dbReference type="GO" id="GO:0051775">
    <property type="term" value="P:response to redox state"/>
    <property type="evidence" value="ECO:0007669"/>
    <property type="project" value="InterPro"/>
</dbReference>
<dbReference type="GO" id="GO:0045892">
    <property type="term" value="P:negative regulation of DNA-templated transcription"/>
    <property type="evidence" value="ECO:0007669"/>
    <property type="project" value="InterPro"/>
</dbReference>
<reference evidence="8 9" key="1">
    <citation type="submission" date="2018-04" db="EMBL/GenBank/DDBJ databases">
        <title>Genomic Encyclopedia of Type Strains, Phase IV (KMG-IV): sequencing the most valuable type-strain genomes for metagenomic binning, comparative biology and taxonomic classification.</title>
        <authorList>
            <person name="Goeker M."/>
        </authorList>
    </citation>
    <scope>NUCLEOTIDE SEQUENCE [LARGE SCALE GENOMIC DNA]</scope>
    <source>
        <strain evidence="8 9">DSM 28520</strain>
    </source>
</reference>
<dbReference type="SMART" id="SM00881">
    <property type="entry name" value="CoA_binding"/>
    <property type="match status" value="1"/>
</dbReference>
<dbReference type="Pfam" id="PF02629">
    <property type="entry name" value="CoA_binding"/>
    <property type="match status" value="1"/>
</dbReference>
<dbReference type="EMBL" id="QEKY01000001">
    <property type="protein sequence ID" value="PVZ15148.1"/>
    <property type="molecule type" value="Genomic_DNA"/>
</dbReference>
<name>A0A2U1FSL2_9PORP</name>
<dbReference type="AlphaFoldDB" id="A0A2U1FSL2"/>
<dbReference type="SUPFAM" id="SSF51735">
    <property type="entry name" value="NAD(P)-binding Rossmann-fold domains"/>
    <property type="match status" value="1"/>
</dbReference>
<dbReference type="InterPro" id="IPR036291">
    <property type="entry name" value="NAD(P)-bd_dom_sf"/>
</dbReference>
<dbReference type="Pfam" id="PF06971">
    <property type="entry name" value="Put_DNA-bind_N"/>
    <property type="match status" value="1"/>
</dbReference>
<comment type="subunit">
    <text evidence="6">Homodimer.</text>
</comment>
<evidence type="ECO:0000256" key="6">
    <source>
        <dbReference type="HAMAP-Rule" id="MF_01131"/>
    </source>
</evidence>
<dbReference type="HAMAP" id="MF_01131">
    <property type="entry name" value="Rex"/>
    <property type="match status" value="1"/>
</dbReference>
<dbReference type="InterPro" id="IPR036390">
    <property type="entry name" value="WH_DNA-bd_sf"/>
</dbReference>
<organism evidence="8 9">
    <name type="scientific">Porphyromonas loveana</name>
    <dbReference type="NCBI Taxonomy" id="1884669"/>
    <lineage>
        <taxon>Bacteria</taxon>
        <taxon>Pseudomonadati</taxon>
        <taxon>Bacteroidota</taxon>
        <taxon>Bacteroidia</taxon>
        <taxon>Bacteroidales</taxon>
        <taxon>Porphyromonadaceae</taxon>
        <taxon>Porphyromonas</taxon>
    </lineage>
</organism>
<dbReference type="NCBIfam" id="NF003996">
    <property type="entry name" value="PRK05472.2-5"/>
    <property type="match status" value="1"/>
</dbReference>
<proteinExistence type="inferred from homology"/>
<comment type="subcellular location">
    <subcellularLocation>
        <location evidence="6">Cytoplasm</location>
    </subcellularLocation>
</comment>
<accession>A0A2U1FSL2</accession>
<dbReference type="GeneID" id="94549783"/>
<gene>
    <name evidence="6" type="primary">rex</name>
    <name evidence="8" type="ORF">C7382_10179</name>
</gene>
<keyword evidence="6" id="KW-0520">NAD</keyword>
<dbReference type="PANTHER" id="PTHR35786:SF1">
    <property type="entry name" value="REDOX-SENSING TRANSCRIPTIONAL REPRESSOR REX 1"/>
    <property type="match status" value="1"/>
</dbReference>
<keyword evidence="5 6" id="KW-0804">Transcription</keyword>
<evidence type="ECO:0000259" key="7">
    <source>
        <dbReference type="SMART" id="SM00881"/>
    </source>
</evidence>
<feature type="domain" description="CoA-binding" evidence="7">
    <location>
        <begin position="88"/>
        <end position="189"/>
    </location>
</feature>
<evidence type="ECO:0000256" key="3">
    <source>
        <dbReference type="ARBA" id="ARBA00023015"/>
    </source>
</evidence>
<dbReference type="RefSeq" id="WP_116678335.1">
    <property type="nucleotide sequence ID" value="NZ_JBGYVJ010000195.1"/>
</dbReference>
<dbReference type="NCBIfam" id="NF003995">
    <property type="entry name" value="PRK05472.2-4"/>
    <property type="match status" value="1"/>
</dbReference>
<comment type="caution">
    <text evidence="8">The sequence shown here is derived from an EMBL/GenBank/DDBJ whole genome shotgun (WGS) entry which is preliminary data.</text>
</comment>
<dbReference type="InterPro" id="IPR036388">
    <property type="entry name" value="WH-like_DNA-bd_sf"/>
</dbReference>
<dbReference type="Gene3D" id="1.10.10.10">
    <property type="entry name" value="Winged helix-like DNA-binding domain superfamily/Winged helix DNA-binding domain"/>
    <property type="match status" value="1"/>
</dbReference>
<feature type="DNA-binding region" description="H-T-H motif" evidence="6">
    <location>
        <begin position="25"/>
        <end position="64"/>
    </location>
</feature>
<dbReference type="InterPro" id="IPR022876">
    <property type="entry name" value="Tscrpt_rep_Rex"/>
</dbReference>
<dbReference type="GO" id="GO:0003700">
    <property type="term" value="F:DNA-binding transcription factor activity"/>
    <property type="evidence" value="ECO:0007669"/>
    <property type="project" value="UniProtKB-UniRule"/>
</dbReference>
<comment type="function">
    <text evidence="6">Modulates transcription in response to changes in cellular NADH/NAD(+) redox state.</text>
</comment>
<dbReference type="InterPro" id="IPR003781">
    <property type="entry name" value="CoA-bd"/>
</dbReference>
<protein>
    <recommendedName>
        <fullName evidence="6">Redox-sensing transcriptional repressor Rex</fullName>
    </recommendedName>
</protein>
<evidence type="ECO:0000256" key="1">
    <source>
        <dbReference type="ARBA" id="ARBA00022490"/>
    </source>
</evidence>
<keyword evidence="1 6" id="KW-0963">Cytoplasm</keyword>
<dbReference type="GO" id="GO:0003677">
    <property type="term" value="F:DNA binding"/>
    <property type="evidence" value="ECO:0007669"/>
    <property type="project" value="UniProtKB-UniRule"/>
</dbReference>
<evidence type="ECO:0000313" key="8">
    <source>
        <dbReference type="EMBL" id="PVZ15148.1"/>
    </source>
</evidence>